<evidence type="ECO:0000313" key="2">
    <source>
        <dbReference type="Proteomes" id="UP000093482"/>
    </source>
</evidence>
<comment type="caution">
    <text evidence="1">The sequence shown here is derived from an EMBL/GenBank/DDBJ whole genome shotgun (WGS) entry which is preliminary data.</text>
</comment>
<proteinExistence type="predicted"/>
<dbReference type="RefSeq" id="WP_066465434.1">
    <property type="nucleotide sequence ID" value="NZ_MATO01000048.1"/>
</dbReference>
<reference evidence="1 2" key="1">
    <citation type="submission" date="2016-07" db="EMBL/GenBank/DDBJ databases">
        <title>Caryophanon latum genome sequencing.</title>
        <authorList>
            <person name="Verma A."/>
            <person name="Pal Y."/>
            <person name="Krishnamurthi S."/>
        </authorList>
    </citation>
    <scope>NUCLEOTIDE SEQUENCE [LARGE SCALE GENOMIC DNA]</scope>
    <source>
        <strain evidence="1 2">DSM 14151</strain>
    </source>
</reference>
<protein>
    <submittedName>
        <fullName evidence="1">Uncharacterized protein</fullName>
    </submittedName>
</protein>
<evidence type="ECO:0000313" key="1">
    <source>
        <dbReference type="EMBL" id="OCS89020.1"/>
    </source>
</evidence>
<name>A0A1C0YPA5_9BACL</name>
<dbReference type="AlphaFoldDB" id="A0A1C0YPA5"/>
<keyword evidence="2" id="KW-1185">Reference proteome</keyword>
<sequence length="293" mass="35257">MKWHCSVFDEISIVRNEVNFLLFQDAQQQFSVRQLLNKWLNNEQMEYPYFIFTIDQLDMPSTNLNTLVINSGELDFFKEKERVKQLQQFIKFEIENTEQLLQTYRQLRQQLELSFHQLTVSWQSYEIEFSLEDVTFEQIMRLATVHVSYENEEKLKVVDYRKFLLQISKRLNYNKRTSICFYHFPENELTRNEFFELLQQVDGEDCTIICITSNVSFLEAVPLRNIHLIKSTGARYDIEVLHDQIQLFADELRVTQMSISPEQLAKKLAIHDFFGDFTLLDERFREFLESEKY</sequence>
<accession>A0A1C0YPA5</accession>
<gene>
    <name evidence="1" type="ORF">A6K76_13185</name>
</gene>
<dbReference type="EMBL" id="MATO01000048">
    <property type="protein sequence ID" value="OCS89020.1"/>
    <property type="molecule type" value="Genomic_DNA"/>
</dbReference>
<dbReference type="Proteomes" id="UP000093482">
    <property type="component" value="Unassembled WGS sequence"/>
</dbReference>
<organism evidence="1 2">
    <name type="scientific">Caryophanon latum</name>
    <dbReference type="NCBI Taxonomy" id="33977"/>
    <lineage>
        <taxon>Bacteria</taxon>
        <taxon>Bacillati</taxon>
        <taxon>Bacillota</taxon>
        <taxon>Bacilli</taxon>
        <taxon>Bacillales</taxon>
        <taxon>Caryophanaceae</taxon>
        <taxon>Caryophanon</taxon>
    </lineage>
</organism>
<dbReference type="OrthoDB" id="9984158at2"/>